<comment type="caution">
    <text evidence="7">The sequence shown here is derived from an EMBL/GenBank/DDBJ whole genome shotgun (WGS) entry which is preliminary data.</text>
</comment>
<comment type="similarity">
    <text evidence="1 4">Belongs to the UDP-glycosyltransferase family.</text>
</comment>
<evidence type="ECO:0000256" key="2">
    <source>
        <dbReference type="ARBA" id="ARBA00022676"/>
    </source>
</evidence>
<dbReference type="PROSITE" id="PS00375">
    <property type="entry name" value="UDPGT"/>
    <property type="match status" value="1"/>
</dbReference>
<dbReference type="GO" id="GO:0008194">
    <property type="term" value="F:UDP-glycosyltransferase activity"/>
    <property type="evidence" value="ECO:0007669"/>
    <property type="project" value="InterPro"/>
</dbReference>
<dbReference type="Gene3D" id="3.40.50.2000">
    <property type="entry name" value="Glycogen Phosphorylase B"/>
    <property type="match status" value="2"/>
</dbReference>
<dbReference type="Pfam" id="PF00201">
    <property type="entry name" value="UDPGT"/>
    <property type="match status" value="1"/>
</dbReference>
<gene>
    <name evidence="7" type="ORF">Sradi_6563200</name>
</gene>
<name>A0AAW2JXS4_SESRA</name>
<dbReference type="EMBL" id="JACGWJ010000031">
    <property type="protein sequence ID" value="KAL0299034.1"/>
    <property type="molecule type" value="Genomic_DNA"/>
</dbReference>
<dbReference type="CDD" id="cd03784">
    <property type="entry name" value="GT1_Gtf-like"/>
    <property type="match status" value="1"/>
</dbReference>
<dbReference type="SUPFAM" id="SSF53756">
    <property type="entry name" value="UDP-Glycosyltransferase/glycogen phosphorylase"/>
    <property type="match status" value="1"/>
</dbReference>
<dbReference type="Pfam" id="PF26168">
    <property type="entry name" value="Glyco_transf_N"/>
    <property type="match status" value="1"/>
</dbReference>
<dbReference type="GO" id="GO:0016138">
    <property type="term" value="P:glycoside biosynthetic process"/>
    <property type="evidence" value="ECO:0007669"/>
    <property type="project" value="UniProtKB-ARBA"/>
</dbReference>
<dbReference type="PANTHER" id="PTHR48044:SF14">
    <property type="entry name" value="GLYCOSYLTRANSFERASE"/>
    <property type="match status" value="1"/>
</dbReference>
<feature type="domain" description="Glycosyltransferase N-terminal" evidence="6">
    <location>
        <begin position="10"/>
        <end position="233"/>
    </location>
</feature>
<dbReference type="FunFam" id="3.40.50.2000:FF:000060">
    <property type="entry name" value="Glycosyltransferase"/>
    <property type="match status" value="1"/>
</dbReference>
<reference evidence="7" key="1">
    <citation type="submission" date="2020-06" db="EMBL/GenBank/DDBJ databases">
        <authorList>
            <person name="Li T."/>
            <person name="Hu X."/>
            <person name="Zhang T."/>
            <person name="Song X."/>
            <person name="Zhang H."/>
            <person name="Dai N."/>
            <person name="Sheng W."/>
            <person name="Hou X."/>
            <person name="Wei L."/>
        </authorList>
    </citation>
    <scope>NUCLEOTIDE SEQUENCE</scope>
    <source>
        <strain evidence="7">G02</strain>
        <tissue evidence="7">Leaf</tissue>
    </source>
</reference>
<evidence type="ECO:0000313" key="7">
    <source>
        <dbReference type="EMBL" id="KAL0299034.1"/>
    </source>
</evidence>
<keyword evidence="2 4" id="KW-0328">Glycosyltransferase</keyword>
<dbReference type="PANTHER" id="PTHR48044">
    <property type="entry name" value="GLYCOSYLTRANSFERASE"/>
    <property type="match status" value="1"/>
</dbReference>
<evidence type="ECO:0000256" key="5">
    <source>
        <dbReference type="RuleBase" id="RU362057"/>
    </source>
</evidence>
<evidence type="ECO:0000256" key="4">
    <source>
        <dbReference type="RuleBase" id="RU003718"/>
    </source>
</evidence>
<evidence type="ECO:0000259" key="6">
    <source>
        <dbReference type="Pfam" id="PF26168"/>
    </source>
</evidence>
<organism evidence="7">
    <name type="scientific">Sesamum radiatum</name>
    <name type="common">Black benniseed</name>
    <dbReference type="NCBI Taxonomy" id="300843"/>
    <lineage>
        <taxon>Eukaryota</taxon>
        <taxon>Viridiplantae</taxon>
        <taxon>Streptophyta</taxon>
        <taxon>Embryophyta</taxon>
        <taxon>Tracheophyta</taxon>
        <taxon>Spermatophyta</taxon>
        <taxon>Magnoliopsida</taxon>
        <taxon>eudicotyledons</taxon>
        <taxon>Gunneridae</taxon>
        <taxon>Pentapetalae</taxon>
        <taxon>asterids</taxon>
        <taxon>lamiids</taxon>
        <taxon>Lamiales</taxon>
        <taxon>Pedaliaceae</taxon>
        <taxon>Sesamum</taxon>
    </lineage>
</organism>
<sequence>MDTENSCWKVLMLPWLAYGHISPFLELAKRLSHRNIETYLCSTPANLSSIKNKIPGKYSSSIHLLELHLPDFLPQLPPHNHTTNGLPPNLLSTLRKALDSSKMDLSRILKSLQPDLLIHDILIEWAAGAAFSHNIPSVSFLTSSATMFSFYYHSLTKPDELEYPFPAIKFTGPEQDMIKGNIEAFRKRSQERDLDNQGAARVVLIKSNREIEGKYIDYLSQLTERKIVPVGPLVSADPSPDDGNSDLMEWLGKKGEFSTVFVSFGSEYFLKREEIEEIAYALEALSNVNFLWVVRFPGDEEKRVQDELPGGFLERTQERGKIIEKWAPQAKILGHPSVGGFVSHCGWNSLMESIHFGVPIIAMPKQFDQPVNAKLVVELGVGVGVDRDERGRFTREEIGKVIKDVVVGKIGQELRRKVWEKRELLRANGEEEIDGLVQEIAQLCGKSSVEGAPSIKN</sequence>
<evidence type="ECO:0000256" key="3">
    <source>
        <dbReference type="ARBA" id="ARBA00022679"/>
    </source>
</evidence>
<keyword evidence="3 4" id="KW-0808">Transferase</keyword>
<protein>
    <recommendedName>
        <fullName evidence="5">Glycosyltransferase</fullName>
        <ecNumber evidence="5">2.4.1.-</ecNumber>
    </recommendedName>
</protein>
<dbReference type="AlphaFoldDB" id="A0AAW2JXS4"/>
<evidence type="ECO:0000256" key="1">
    <source>
        <dbReference type="ARBA" id="ARBA00009995"/>
    </source>
</evidence>
<dbReference type="InterPro" id="IPR002213">
    <property type="entry name" value="UDP_glucos_trans"/>
</dbReference>
<accession>A0AAW2JXS4</accession>
<reference evidence="7" key="2">
    <citation type="journal article" date="2024" name="Plant">
        <title>Genomic evolution and insights into agronomic trait innovations of Sesamum species.</title>
        <authorList>
            <person name="Miao H."/>
            <person name="Wang L."/>
            <person name="Qu L."/>
            <person name="Liu H."/>
            <person name="Sun Y."/>
            <person name="Le M."/>
            <person name="Wang Q."/>
            <person name="Wei S."/>
            <person name="Zheng Y."/>
            <person name="Lin W."/>
            <person name="Duan Y."/>
            <person name="Cao H."/>
            <person name="Xiong S."/>
            <person name="Wang X."/>
            <person name="Wei L."/>
            <person name="Li C."/>
            <person name="Ma Q."/>
            <person name="Ju M."/>
            <person name="Zhao R."/>
            <person name="Li G."/>
            <person name="Mu C."/>
            <person name="Tian Q."/>
            <person name="Mei H."/>
            <person name="Zhang T."/>
            <person name="Gao T."/>
            <person name="Zhang H."/>
        </authorList>
    </citation>
    <scope>NUCLEOTIDE SEQUENCE</scope>
    <source>
        <strain evidence="7">G02</strain>
    </source>
</reference>
<dbReference type="InterPro" id="IPR058980">
    <property type="entry name" value="Glyco_transf_N"/>
</dbReference>
<dbReference type="EC" id="2.4.1.-" evidence="5"/>
<proteinExistence type="inferred from homology"/>
<dbReference type="InterPro" id="IPR035595">
    <property type="entry name" value="UDP_glycos_trans_CS"/>
</dbReference>